<feature type="compositionally biased region" description="Low complexity" evidence="1">
    <location>
        <begin position="311"/>
        <end position="324"/>
    </location>
</feature>
<dbReference type="InterPro" id="IPR038305">
    <property type="entry name" value="HeLo_sf"/>
</dbReference>
<feature type="domain" description="DUF7580" evidence="2">
    <location>
        <begin position="365"/>
        <end position="620"/>
    </location>
</feature>
<feature type="compositionally biased region" description="Pro residues" evidence="1">
    <location>
        <begin position="338"/>
        <end position="355"/>
    </location>
</feature>
<evidence type="ECO:0000256" key="1">
    <source>
        <dbReference type="SAM" id="MobiDB-lite"/>
    </source>
</evidence>
<sequence length="630" mass="69717">MSGFEIAGVVLGIIPLAIKGYGSMELFFQSYTGFESHTRRQRKVYLIQRNQFRRSIRTLLLGFIDDTTLDDMIQDADHAEWESDDCREAISTLFSKDLGTSEEYKATVELIQGTLMDIKKLCVLEPTSTSPAGDPSRKGWNKVTNAISDRKQRLHWAVSKKSKVDDLLSELSRYNQDLGRLVNQIRGNSRRPSARFTPRTTFENIKKIQSAYTDLYRAVTSACSGCVGHTHAVDLALEDEGTGQSGQVLGFMPPVYRVMFHDGQEAKVWCMRLKHLPTGQKLPPQVQTVQLPIRPPKASASSKLHLISHDTTTTKSTTTAQTTKPPKKTVHFSKDPMIPSPQPAPPNSPAPPQHPPFTSLPSPHPIQNLCLSLQTLHKLSPDPQANHPHQQLGYLSNADDSVFEVDLAAIEPHPSDVYPSLNQILSNHPTSSDPITSRVLQPFQRWKLAYLLSCSLLRLYSSPWLSERERWASRNVRFFLNRGDGTVDTSITTHPATAALLTGKGKAKEEPPSIVLASVKNYQIYALGVLLLELALGKPIDTSAFPTGKALSGNDAAEELNEYLTAMRLDKHGAAARALGPQYGEIVSRCLTFGFATGKHDLASVELQREFYGGVVCQLEGCLKVMMEPV</sequence>
<dbReference type="InterPro" id="IPR056002">
    <property type="entry name" value="DUF7580"/>
</dbReference>
<dbReference type="OrthoDB" id="5331891at2759"/>
<name>A0A9W4XVJ9_9PLEO</name>
<dbReference type="Gene3D" id="1.20.120.1020">
    <property type="entry name" value="Prion-inhibition and propagation, HeLo domain"/>
    <property type="match status" value="1"/>
</dbReference>
<proteinExistence type="predicted"/>
<accession>A0A9W4XVJ9</accession>
<dbReference type="Proteomes" id="UP001152607">
    <property type="component" value="Unassembled WGS sequence"/>
</dbReference>
<dbReference type="PANTHER" id="PTHR35186">
    <property type="entry name" value="ANK_REP_REGION DOMAIN-CONTAINING PROTEIN"/>
    <property type="match status" value="1"/>
</dbReference>
<reference evidence="3" key="1">
    <citation type="submission" date="2023-01" db="EMBL/GenBank/DDBJ databases">
        <authorList>
            <person name="Van Ghelder C."/>
            <person name="Rancurel C."/>
        </authorList>
    </citation>
    <scope>NUCLEOTIDE SEQUENCE</scope>
    <source>
        <strain evidence="3">CNCM I-4278</strain>
    </source>
</reference>
<keyword evidence="4" id="KW-1185">Reference proteome</keyword>
<feature type="region of interest" description="Disordered" evidence="1">
    <location>
        <begin position="296"/>
        <end position="364"/>
    </location>
</feature>
<dbReference type="EMBL" id="CAOQHR010000013">
    <property type="protein sequence ID" value="CAI6342455.1"/>
    <property type="molecule type" value="Genomic_DNA"/>
</dbReference>
<gene>
    <name evidence="3" type="ORF">PDIGIT_LOCUS15662</name>
</gene>
<protein>
    <recommendedName>
        <fullName evidence="2">DUF7580 domain-containing protein</fullName>
    </recommendedName>
</protein>
<evidence type="ECO:0000313" key="3">
    <source>
        <dbReference type="EMBL" id="CAI6342455.1"/>
    </source>
</evidence>
<evidence type="ECO:0000313" key="4">
    <source>
        <dbReference type="Proteomes" id="UP001152607"/>
    </source>
</evidence>
<dbReference type="PANTHER" id="PTHR35186:SF4">
    <property type="entry name" value="PRION-INHIBITION AND PROPAGATION HELO DOMAIN-CONTAINING PROTEIN"/>
    <property type="match status" value="1"/>
</dbReference>
<organism evidence="3 4">
    <name type="scientific">Periconia digitata</name>
    <dbReference type="NCBI Taxonomy" id="1303443"/>
    <lineage>
        <taxon>Eukaryota</taxon>
        <taxon>Fungi</taxon>
        <taxon>Dikarya</taxon>
        <taxon>Ascomycota</taxon>
        <taxon>Pezizomycotina</taxon>
        <taxon>Dothideomycetes</taxon>
        <taxon>Pleosporomycetidae</taxon>
        <taxon>Pleosporales</taxon>
        <taxon>Massarineae</taxon>
        <taxon>Periconiaceae</taxon>
        <taxon>Periconia</taxon>
    </lineage>
</organism>
<dbReference type="Pfam" id="PF24476">
    <property type="entry name" value="DUF7580"/>
    <property type="match status" value="1"/>
</dbReference>
<comment type="caution">
    <text evidence="3">The sequence shown here is derived from an EMBL/GenBank/DDBJ whole genome shotgun (WGS) entry which is preliminary data.</text>
</comment>
<dbReference type="AlphaFoldDB" id="A0A9W4XVJ9"/>
<evidence type="ECO:0000259" key="2">
    <source>
        <dbReference type="Pfam" id="PF24476"/>
    </source>
</evidence>